<dbReference type="InterPro" id="IPR043502">
    <property type="entry name" value="DNA/RNA_pol_sf"/>
</dbReference>
<keyword evidence="7" id="KW-0239">DNA-directed DNA polymerase</keyword>
<keyword evidence="4" id="KW-0548">Nucleotidyltransferase</keyword>
<gene>
    <name evidence="12" type="ORF">S01H4_15637</name>
</gene>
<dbReference type="GO" id="GO:0006302">
    <property type="term" value="P:double-strand break repair"/>
    <property type="evidence" value="ECO:0007669"/>
    <property type="project" value="TreeGrafter"/>
</dbReference>
<name>X1ADG7_9ZZZZ</name>
<dbReference type="EMBL" id="BART01006852">
    <property type="protein sequence ID" value="GAG70723.1"/>
    <property type="molecule type" value="Genomic_DNA"/>
</dbReference>
<evidence type="ECO:0000313" key="12">
    <source>
        <dbReference type="EMBL" id="GAG70723.1"/>
    </source>
</evidence>
<dbReference type="SUPFAM" id="SSF56672">
    <property type="entry name" value="DNA/RNA polymerases"/>
    <property type="match status" value="1"/>
</dbReference>
<dbReference type="GO" id="GO:0006261">
    <property type="term" value="P:DNA-templated DNA replication"/>
    <property type="evidence" value="ECO:0007669"/>
    <property type="project" value="InterPro"/>
</dbReference>
<proteinExistence type="inferred from homology"/>
<evidence type="ECO:0000256" key="2">
    <source>
        <dbReference type="ARBA" id="ARBA00012417"/>
    </source>
</evidence>
<keyword evidence="6" id="KW-0227">DNA damage</keyword>
<dbReference type="PRINTS" id="PR00868">
    <property type="entry name" value="DNAPOLI"/>
</dbReference>
<dbReference type="GO" id="GO:0003887">
    <property type="term" value="F:DNA-directed DNA polymerase activity"/>
    <property type="evidence" value="ECO:0007669"/>
    <property type="project" value="UniProtKB-KW"/>
</dbReference>
<dbReference type="CDD" id="cd06139">
    <property type="entry name" value="DNA_polA_I_Ecoli_like_exo"/>
    <property type="match status" value="1"/>
</dbReference>
<keyword evidence="9" id="KW-0234">DNA repair</keyword>
<keyword evidence="5" id="KW-0235">DNA replication</keyword>
<dbReference type="SMART" id="SM00474">
    <property type="entry name" value="35EXOc"/>
    <property type="match status" value="1"/>
</dbReference>
<evidence type="ECO:0000256" key="9">
    <source>
        <dbReference type="ARBA" id="ARBA00023204"/>
    </source>
</evidence>
<protein>
    <recommendedName>
        <fullName evidence="2">DNA-directed DNA polymerase</fullName>
        <ecNumber evidence="2">2.7.7.7</ecNumber>
    </recommendedName>
</protein>
<reference evidence="12" key="1">
    <citation type="journal article" date="2014" name="Front. Microbiol.">
        <title>High frequency of phylogenetically diverse reductive dehalogenase-homologous genes in deep subseafloor sedimentary metagenomes.</title>
        <authorList>
            <person name="Kawai M."/>
            <person name="Futagami T."/>
            <person name="Toyoda A."/>
            <person name="Takaki Y."/>
            <person name="Nishi S."/>
            <person name="Hori S."/>
            <person name="Arai W."/>
            <person name="Tsubouchi T."/>
            <person name="Morono Y."/>
            <person name="Uchiyama I."/>
            <person name="Ito T."/>
            <person name="Fujiyama A."/>
            <person name="Inagaki F."/>
            <person name="Takami H."/>
        </authorList>
    </citation>
    <scope>NUCLEOTIDE SEQUENCE</scope>
    <source>
        <strain evidence="12">Expedition CK06-06</strain>
    </source>
</reference>
<dbReference type="AlphaFoldDB" id="X1ADG7"/>
<evidence type="ECO:0000256" key="5">
    <source>
        <dbReference type="ARBA" id="ARBA00022705"/>
    </source>
</evidence>
<evidence type="ECO:0000256" key="6">
    <source>
        <dbReference type="ARBA" id="ARBA00022763"/>
    </source>
</evidence>
<evidence type="ECO:0000256" key="8">
    <source>
        <dbReference type="ARBA" id="ARBA00023125"/>
    </source>
</evidence>
<dbReference type="Pfam" id="PF01612">
    <property type="entry name" value="DNA_pol_A_exo1"/>
    <property type="match status" value="1"/>
</dbReference>
<dbReference type="SUPFAM" id="SSF53098">
    <property type="entry name" value="Ribonuclease H-like"/>
    <property type="match status" value="1"/>
</dbReference>
<evidence type="ECO:0000256" key="10">
    <source>
        <dbReference type="ARBA" id="ARBA00049244"/>
    </source>
</evidence>
<dbReference type="InterPro" id="IPR002562">
    <property type="entry name" value="3'-5'_exonuclease_dom"/>
</dbReference>
<dbReference type="PANTHER" id="PTHR10133:SF27">
    <property type="entry name" value="DNA POLYMERASE NU"/>
    <property type="match status" value="1"/>
</dbReference>
<dbReference type="Gene3D" id="1.20.1060.10">
    <property type="entry name" value="Taq DNA Polymerase, Chain T, domain 4"/>
    <property type="match status" value="1"/>
</dbReference>
<dbReference type="Gene3D" id="3.30.420.10">
    <property type="entry name" value="Ribonuclease H-like superfamily/Ribonuclease H"/>
    <property type="match status" value="1"/>
</dbReference>
<dbReference type="Gene3D" id="3.30.70.370">
    <property type="match status" value="1"/>
</dbReference>
<comment type="catalytic activity">
    <reaction evidence="10">
        <text>DNA(n) + a 2'-deoxyribonucleoside 5'-triphosphate = DNA(n+1) + diphosphate</text>
        <dbReference type="Rhea" id="RHEA:22508"/>
        <dbReference type="Rhea" id="RHEA-COMP:17339"/>
        <dbReference type="Rhea" id="RHEA-COMP:17340"/>
        <dbReference type="ChEBI" id="CHEBI:33019"/>
        <dbReference type="ChEBI" id="CHEBI:61560"/>
        <dbReference type="ChEBI" id="CHEBI:173112"/>
        <dbReference type="EC" id="2.7.7.7"/>
    </reaction>
</comment>
<dbReference type="Pfam" id="PF00476">
    <property type="entry name" value="DNA_pol_A"/>
    <property type="match status" value="1"/>
</dbReference>
<organism evidence="12">
    <name type="scientific">marine sediment metagenome</name>
    <dbReference type="NCBI Taxonomy" id="412755"/>
    <lineage>
        <taxon>unclassified sequences</taxon>
        <taxon>metagenomes</taxon>
        <taxon>ecological metagenomes</taxon>
    </lineage>
</organism>
<dbReference type="InterPro" id="IPR001098">
    <property type="entry name" value="DNA-dir_DNA_pol_A_palm_dom"/>
</dbReference>
<dbReference type="InterPro" id="IPR002298">
    <property type="entry name" value="DNA_polymerase_A"/>
</dbReference>
<evidence type="ECO:0000256" key="7">
    <source>
        <dbReference type="ARBA" id="ARBA00022932"/>
    </source>
</evidence>
<accession>X1ADG7</accession>
<dbReference type="EC" id="2.7.7.7" evidence="2"/>
<evidence type="ECO:0000256" key="1">
    <source>
        <dbReference type="ARBA" id="ARBA00007705"/>
    </source>
</evidence>
<evidence type="ECO:0000256" key="3">
    <source>
        <dbReference type="ARBA" id="ARBA00022679"/>
    </source>
</evidence>
<keyword evidence="3" id="KW-0808">Transferase</keyword>
<evidence type="ECO:0000259" key="11">
    <source>
        <dbReference type="SMART" id="SM00474"/>
    </source>
</evidence>
<dbReference type="FunFam" id="1.20.1060.10:FF:000001">
    <property type="entry name" value="DNA polymerase I"/>
    <property type="match status" value="1"/>
</dbReference>
<feature type="non-terminal residue" evidence="12">
    <location>
        <position position="498"/>
    </location>
</feature>
<dbReference type="GO" id="GO:0008408">
    <property type="term" value="F:3'-5' exonuclease activity"/>
    <property type="evidence" value="ECO:0007669"/>
    <property type="project" value="InterPro"/>
</dbReference>
<dbReference type="PANTHER" id="PTHR10133">
    <property type="entry name" value="DNA POLYMERASE I"/>
    <property type="match status" value="1"/>
</dbReference>
<dbReference type="InterPro" id="IPR036397">
    <property type="entry name" value="RNaseH_sf"/>
</dbReference>
<comment type="similarity">
    <text evidence="1">Belongs to the DNA polymerase type-A family.</text>
</comment>
<keyword evidence="8" id="KW-0238">DNA-binding</keyword>
<sequence length="498" mass="55126">KFKEQAYLSKELVTIDCNAPLKIDYDALAVKKFNEAELTRIFTELGFNRLLTQLGLTAPSGTDPAEALISAPAQDLAKPASAKIIDHDYQLIDTQKKFDSLLTDLKKQKLFTLDTETTSLNAMRAALVGISFSWQPHQAFYLPIKAPLGAKHLDIESVRRKLAPILADDSVRKIGQNIKYDLLVLQNAQMPIKGIHFDTMVASYCLDPARSHSLNNMAADFLNYECIPISALIGKGKNQLTFDMVDTAAACEYAAEDADIIFQLYIYLKDRLEKPAAGGLKKLFEDVEMPLVSVLAAMEYNGVSLDTAKLRKMSGEITETLKTVTDQIYEHAGSVFNIDSPKQLAEILFDRLNLKSIRVGKAGRSTDAAVLEQLADQHPVIGPILQHRTLSKLKNTYVDKLGSLINARTSRVHASFNQTITATGRLSSSAPNLQNIPIRTELGRKIRAAFIPENKTDCILSADYSQIELRLLAHFSKDKALMAAFAADQDIHRFVASQ</sequence>
<feature type="non-terminal residue" evidence="12">
    <location>
        <position position="1"/>
    </location>
</feature>
<comment type="caution">
    <text evidence="12">The sequence shown here is derived from an EMBL/GenBank/DDBJ whole genome shotgun (WGS) entry which is preliminary data.</text>
</comment>
<evidence type="ECO:0000256" key="4">
    <source>
        <dbReference type="ARBA" id="ARBA00022695"/>
    </source>
</evidence>
<dbReference type="GO" id="GO:0003677">
    <property type="term" value="F:DNA binding"/>
    <property type="evidence" value="ECO:0007669"/>
    <property type="project" value="UniProtKB-KW"/>
</dbReference>
<dbReference type="InterPro" id="IPR012337">
    <property type="entry name" value="RNaseH-like_sf"/>
</dbReference>
<feature type="domain" description="3'-5' exonuclease" evidence="11">
    <location>
        <begin position="89"/>
        <end position="273"/>
    </location>
</feature>